<reference evidence="1" key="1">
    <citation type="journal article" date="2015" name="Nature">
        <title>Complex archaea that bridge the gap between prokaryotes and eukaryotes.</title>
        <authorList>
            <person name="Spang A."/>
            <person name="Saw J.H."/>
            <person name="Jorgensen S.L."/>
            <person name="Zaremba-Niedzwiedzka K."/>
            <person name="Martijn J."/>
            <person name="Lind A.E."/>
            <person name="van Eijk R."/>
            <person name="Schleper C."/>
            <person name="Guy L."/>
            <person name="Ettema T.J."/>
        </authorList>
    </citation>
    <scope>NUCLEOTIDE SEQUENCE</scope>
</reference>
<accession>A0A0F9SR82</accession>
<gene>
    <name evidence="1" type="ORF">LCGC14_0821260</name>
</gene>
<dbReference type="EMBL" id="LAZR01002308">
    <property type="protein sequence ID" value="KKN31703.1"/>
    <property type="molecule type" value="Genomic_DNA"/>
</dbReference>
<comment type="caution">
    <text evidence="1">The sequence shown here is derived from an EMBL/GenBank/DDBJ whole genome shotgun (WGS) entry which is preliminary data.</text>
</comment>
<organism evidence="1">
    <name type="scientific">marine sediment metagenome</name>
    <dbReference type="NCBI Taxonomy" id="412755"/>
    <lineage>
        <taxon>unclassified sequences</taxon>
        <taxon>metagenomes</taxon>
        <taxon>ecological metagenomes</taxon>
    </lineage>
</organism>
<dbReference type="AlphaFoldDB" id="A0A0F9SR82"/>
<proteinExistence type="predicted"/>
<evidence type="ECO:0000313" key="1">
    <source>
        <dbReference type="EMBL" id="KKN31703.1"/>
    </source>
</evidence>
<sequence length="69" mass="8034">MRHKCKMETPWGDCGAAIEICYEDDEGRFWVDNDEYRSQVFYCPYCGAKAPLEPDYEKWVNADETGSRG</sequence>
<name>A0A0F9SR82_9ZZZZ</name>
<protein>
    <submittedName>
        <fullName evidence="1">Uncharacterized protein</fullName>
    </submittedName>
</protein>